<dbReference type="Proteomes" id="UP000324629">
    <property type="component" value="Unassembled WGS sequence"/>
</dbReference>
<dbReference type="PANTHER" id="PTHR32059:SF0">
    <property type="entry name" value="RAB11-BINDING PROTEIN RELCH"/>
    <property type="match status" value="1"/>
</dbReference>
<dbReference type="InterPro" id="IPR016024">
    <property type="entry name" value="ARM-type_fold"/>
</dbReference>
<dbReference type="InterPro" id="IPR011989">
    <property type="entry name" value="ARM-like"/>
</dbReference>
<keyword evidence="2" id="KW-1185">Reference proteome</keyword>
<sequence>MNPATAPLSNTAYFGSCGHLDSTEPSVGVNLPKPASLVHLLRSYWSVDGEPSETGASVPRVTEVGTASESGNPFDVDLVDGNQPNSAELQARLDELALLKAQVIQLETKNTQLMMQAQHWRNQLICLEREHAEIVQKPLGPSQQPSSAQAASCNSFPRSHIPNGAGFVPLSTSTNEAFSVCTSRSVSNEFRQYMTNLLPPQLEAQCDVSECPRSFQLATSLDEFIQLVADRLQSILLLMTDECKVLCLPLLTQVICLHHDSVIRDSLLRLLFNLFAPQPPPSNTIVHNSAHLRTVAENSVSSSEHSIGRDRYHQLILNECRRLASYMGPTRLESELIPQLWSQLNERPPPPISQRLLIVSACGVISPSTPAHLQSSLMLSILESNLNEERDEVVRAASIRSLACLTCLISDWDKLPHLVQRLNRLLLLAPPNSTQRPQVRLTEVDLTSLDQHTAINSRRASAKPTFITTVDWLLPAVAQWCLELDSLHTTLIDPWLDHLDAYILVSQSCSAPITNLYAKSYQRVLPVDRFDIQNSGRYRTNDKDQDLKPVHLSLTKHES</sequence>
<dbReference type="GO" id="GO:0005802">
    <property type="term" value="C:trans-Golgi network"/>
    <property type="evidence" value="ECO:0007669"/>
    <property type="project" value="InterPro"/>
</dbReference>
<comment type="caution">
    <text evidence="1">The sequence shown here is derived from an EMBL/GenBank/DDBJ whole genome shotgun (WGS) entry which is preliminary data.</text>
</comment>
<dbReference type="PANTHER" id="PTHR32059">
    <property type="entry name" value="RAB11-BINDING PROTEIN RELCH"/>
    <property type="match status" value="1"/>
</dbReference>
<reference evidence="1 2" key="1">
    <citation type="journal article" date="2019" name="Gigascience">
        <title>Whole-genome sequence of the oriental lung fluke Paragonimus westermani.</title>
        <authorList>
            <person name="Oey H."/>
            <person name="Zakrzewski M."/>
            <person name="Narain K."/>
            <person name="Devi K.R."/>
            <person name="Agatsuma T."/>
            <person name="Nawaratna S."/>
            <person name="Gobert G.N."/>
            <person name="Jones M.K."/>
            <person name="Ragan M.A."/>
            <person name="McManus D.P."/>
            <person name="Krause L."/>
        </authorList>
    </citation>
    <scope>NUCLEOTIDE SEQUENCE [LARGE SCALE GENOMIC DNA]</scope>
    <source>
        <strain evidence="1 2">IND2009</strain>
    </source>
</reference>
<proteinExistence type="predicted"/>
<dbReference type="AlphaFoldDB" id="A0A5J4NBN6"/>
<dbReference type="InterPro" id="IPR040362">
    <property type="entry name" value="RELCH"/>
</dbReference>
<name>A0A5J4NBN6_9TREM</name>
<dbReference type="GO" id="GO:0032367">
    <property type="term" value="P:intracellular cholesterol transport"/>
    <property type="evidence" value="ECO:0007669"/>
    <property type="project" value="InterPro"/>
</dbReference>
<dbReference type="GO" id="GO:0055037">
    <property type="term" value="C:recycling endosome"/>
    <property type="evidence" value="ECO:0007669"/>
    <property type="project" value="TreeGrafter"/>
</dbReference>
<evidence type="ECO:0000313" key="2">
    <source>
        <dbReference type="Proteomes" id="UP000324629"/>
    </source>
</evidence>
<accession>A0A5J4NBN6</accession>
<dbReference type="Gene3D" id="1.25.10.10">
    <property type="entry name" value="Leucine-rich Repeat Variant"/>
    <property type="match status" value="1"/>
</dbReference>
<organism evidence="1 2">
    <name type="scientific">Paragonimus westermani</name>
    <dbReference type="NCBI Taxonomy" id="34504"/>
    <lineage>
        <taxon>Eukaryota</taxon>
        <taxon>Metazoa</taxon>
        <taxon>Spiralia</taxon>
        <taxon>Lophotrochozoa</taxon>
        <taxon>Platyhelminthes</taxon>
        <taxon>Trematoda</taxon>
        <taxon>Digenea</taxon>
        <taxon>Plagiorchiida</taxon>
        <taxon>Troglotremata</taxon>
        <taxon>Troglotrematidae</taxon>
        <taxon>Paragonimus</taxon>
    </lineage>
</organism>
<dbReference type="SUPFAM" id="SSF48371">
    <property type="entry name" value="ARM repeat"/>
    <property type="match status" value="1"/>
</dbReference>
<protein>
    <submittedName>
        <fullName evidence="1">Uncharacterized protein</fullName>
    </submittedName>
</protein>
<gene>
    <name evidence="1" type="ORF">DEA37_0012110</name>
</gene>
<dbReference type="EMBL" id="QNGE01004309">
    <property type="protein sequence ID" value="KAA3673016.1"/>
    <property type="molecule type" value="Genomic_DNA"/>
</dbReference>
<evidence type="ECO:0000313" key="1">
    <source>
        <dbReference type="EMBL" id="KAA3673016.1"/>
    </source>
</evidence>